<evidence type="ECO:0000256" key="5">
    <source>
        <dbReference type="ARBA" id="ARBA00022475"/>
    </source>
</evidence>
<feature type="transmembrane region" description="Helical" evidence="11">
    <location>
        <begin position="411"/>
        <end position="437"/>
    </location>
</feature>
<keyword evidence="6 10" id="KW-0812">Transmembrane</keyword>
<keyword evidence="17" id="KW-1185">Reference proteome</keyword>
<comment type="subcellular location">
    <subcellularLocation>
        <location evidence="2">Cell membrane</location>
        <topology evidence="2">Multi-pass membrane protein</topology>
    </subcellularLocation>
    <subcellularLocation>
        <location evidence="10">Membrane</location>
        <topology evidence="10">Multi-pass membrane protein</topology>
    </subcellularLocation>
</comment>
<dbReference type="GO" id="GO:0015297">
    <property type="term" value="F:antiporter activity"/>
    <property type="evidence" value="ECO:0007669"/>
    <property type="project" value="UniProtKB-KW"/>
</dbReference>
<dbReference type="InterPro" id="IPR001750">
    <property type="entry name" value="ND/Mrp_TM"/>
</dbReference>
<dbReference type="PANTHER" id="PTHR43373:SF1">
    <property type="entry name" value="NA(+)_H(+) ANTIPORTER SUBUNIT A"/>
    <property type="match status" value="1"/>
</dbReference>
<feature type="transmembrane region" description="Helical" evidence="11">
    <location>
        <begin position="527"/>
        <end position="546"/>
    </location>
</feature>
<feature type="transmembrane region" description="Helical" evidence="11">
    <location>
        <begin position="457"/>
        <end position="481"/>
    </location>
</feature>
<keyword evidence="3" id="KW-0813">Transport</keyword>
<keyword evidence="8" id="KW-0406">Ion transport</keyword>
<dbReference type="InterPro" id="IPR025383">
    <property type="entry name" value="MrpA_C/MbhD"/>
</dbReference>
<dbReference type="AlphaFoldDB" id="A0A1Y0EBH3"/>
<name>A0A1Y0EBH3_9RHOB</name>
<dbReference type="PRINTS" id="PR01434">
    <property type="entry name" value="NADHDHGNASE5"/>
</dbReference>
<dbReference type="Pfam" id="PF20501">
    <property type="entry name" value="MbhE"/>
    <property type="match status" value="1"/>
</dbReference>
<feature type="transmembrane region" description="Helical" evidence="11">
    <location>
        <begin position="702"/>
        <end position="720"/>
    </location>
</feature>
<feature type="domain" description="MrpA C-terminal/MbhD" evidence="14">
    <location>
        <begin position="569"/>
        <end position="632"/>
    </location>
</feature>
<evidence type="ECO:0000256" key="10">
    <source>
        <dbReference type="RuleBase" id="RU000320"/>
    </source>
</evidence>
<proteinExistence type="predicted"/>
<dbReference type="GO" id="GO:0006811">
    <property type="term" value="P:monoatomic ion transport"/>
    <property type="evidence" value="ECO:0007669"/>
    <property type="project" value="UniProtKB-KW"/>
</dbReference>
<dbReference type="KEGG" id="lvs:LOKVESSMR4R_01383"/>
<feature type="transmembrane region" description="Helical" evidence="11">
    <location>
        <begin position="163"/>
        <end position="181"/>
    </location>
</feature>
<dbReference type="Pfam" id="PF00662">
    <property type="entry name" value="Proton_antipo_N"/>
    <property type="match status" value="1"/>
</dbReference>
<feature type="transmembrane region" description="Helical" evidence="11">
    <location>
        <begin position="283"/>
        <end position="308"/>
    </location>
</feature>
<evidence type="ECO:0000259" key="14">
    <source>
        <dbReference type="Pfam" id="PF13244"/>
    </source>
</evidence>
<feature type="domain" description="NADH:quinone oxidoreductase/Mrp antiporter transmembrane" evidence="12">
    <location>
        <begin position="88"/>
        <end position="375"/>
    </location>
</feature>
<feature type="transmembrane region" description="Helical" evidence="11">
    <location>
        <begin position="558"/>
        <end position="579"/>
    </location>
</feature>
<feature type="domain" description="NADH-Ubiquinone oxidoreductase (complex I) chain 5 N-terminal" evidence="13">
    <location>
        <begin position="26"/>
        <end position="71"/>
    </location>
</feature>
<feature type="transmembrane region" description="Helical" evidence="11">
    <location>
        <begin position="329"/>
        <end position="348"/>
    </location>
</feature>
<organism evidence="16 17">
    <name type="scientific">Yoonia vestfoldensis</name>
    <dbReference type="NCBI Taxonomy" id="245188"/>
    <lineage>
        <taxon>Bacteria</taxon>
        <taxon>Pseudomonadati</taxon>
        <taxon>Pseudomonadota</taxon>
        <taxon>Alphaproteobacteria</taxon>
        <taxon>Rhodobacterales</taxon>
        <taxon>Paracoccaceae</taxon>
        <taxon>Yoonia</taxon>
    </lineage>
</organism>
<evidence type="ECO:0000259" key="12">
    <source>
        <dbReference type="Pfam" id="PF00361"/>
    </source>
</evidence>
<dbReference type="Pfam" id="PF13244">
    <property type="entry name" value="MbhD"/>
    <property type="match status" value="1"/>
</dbReference>
<evidence type="ECO:0000256" key="11">
    <source>
        <dbReference type="SAM" id="Phobius"/>
    </source>
</evidence>
<evidence type="ECO:0000256" key="2">
    <source>
        <dbReference type="ARBA" id="ARBA00004651"/>
    </source>
</evidence>
<feature type="transmembrane region" description="Helical" evidence="11">
    <location>
        <begin position="643"/>
        <end position="663"/>
    </location>
</feature>
<gene>
    <name evidence="16" type="primary">mrpA</name>
    <name evidence="16" type="ORF">LOKVESSMR4R_01383</name>
</gene>
<dbReference type="EMBL" id="CP021431">
    <property type="protein sequence ID" value="ARU00702.1"/>
    <property type="molecule type" value="Genomic_DNA"/>
</dbReference>
<evidence type="ECO:0000313" key="17">
    <source>
        <dbReference type="Proteomes" id="UP000195273"/>
    </source>
</evidence>
<feature type="transmembrane region" description="Helical" evidence="11">
    <location>
        <begin position="231"/>
        <end position="253"/>
    </location>
</feature>
<evidence type="ECO:0000259" key="15">
    <source>
        <dbReference type="Pfam" id="PF20501"/>
    </source>
</evidence>
<feature type="transmembrane region" description="Helical" evidence="11">
    <location>
        <begin position="368"/>
        <end position="390"/>
    </location>
</feature>
<keyword evidence="9 11" id="KW-0472">Membrane</keyword>
<feature type="domain" description="MrpA C-terminal/MbhE" evidence="15">
    <location>
        <begin position="642"/>
        <end position="723"/>
    </location>
</feature>
<feature type="transmembrane region" description="Helical" evidence="11">
    <location>
        <begin position="94"/>
        <end position="111"/>
    </location>
</feature>
<feature type="transmembrane region" description="Helical" evidence="11">
    <location>
        <begin position="586"/>
        <end position="604"/>
    </location>
</feature>
<feature type="transmembrane region" description="Helical" evidence="11">
    <location>
        <begin position="39"/>
        <end position="59"/>
    </location>
</feature>
<evidence type="ECO:0000256" key="6">
    <source>
        <dbReference type="ARBA" id="ARBA00022692"/>
    </source>
</evidence>
<evidence type="ECO:0000313" key="16">
    <source>
        <dbReference type="EMBL" id="ARU00702.1"/>
    </source>
</evidence>
<dbReference type="GO" id="GO:0005886">
    <property type="term" value="C:plasma membrane"/>
    <property type="evidence" value="ECO:0007669"/>
    <property type="project" value="UniProtKB-SubCell"/>
</dbReference>
<evidence type="ECO:0000259" key="13">
    <source>
        <dbReference type="Pfam" id="PF00662"/>
    </source>
</evidence>
<evidence type="ECO:0000256" key="8">
    <source>
        <dbReference type="ARBA" id="ARBA00023065"/>
    </source>
</evidence>
<reference evidence="16 17" key="1">
    <citation type="submission" date="2017-05" db="EMBL/GenBank/DDBJ databases">
        <title>Genome Sequence of Loktanella vestfoldensis Strain SMR4r Isolated from a Culture of the Diatom Skeletonema marinoi.</title>
        <authorList>
            <person name="Topel M."/>
            <person name="Pinder M.I.M."/>
            <person name="Johansson O.N."/>
            <person name="Kourtchenko O."/>
            <person name="Godhe A."/>
            <person name="Clarke A.K."/>
        </authorList>
    </citation>
    <scope>NUCLEOTIDE SEQUENCE [LARGE SCALE GENOMIC DNA]</scope>
    <source>
        <strain evidence="16 17">SMR4r</strain>
    </source>
</reference>
<protein>
    <submittedName>
        <fullName evidence="16">Na(+)/H(+) antiporter subunit A</fullName>
    </submittedName>
</protein>
<keyword evidence="4" id="KW-0050">Antiport</keyword>
<evidence type="ECO:0000256" key="3">
    <source>
        <dbReference type="ARBA" id="ARBA00022448"/>
    </source>
</evidence>
<comment type="function">
    <text evidence="1">NDH-1 shuttles electrons from NADH, via FMN and iron-sulfur (Fe-S) centers, to quinones in the respiratory chain. The immediate electron acceptor for the enzyme in this species is believed to be ubiquinone. Couples the redox reaction to proton translocation (for every two electrons transferred, four hydrogen ions are translocated across the cytoplasmic membrane), and thus conserves the redox energy in a proton gradient.</text>
</comment>
<evidence type="ECO:0000256" key="1">
    <source>
        <dbReference type="ARBA" id="ARBA00002378"/>
    </source>
</evidence>
<dbReference type="InterPro" id="IPR001516">
    <property type="entry name" value="Proton_antipo_N"/>
</dbReference>
<dbReference type="STRING" id="1122181.GCA_000382265_03099"/>
<evidence type="ECO:0000256" key="9">
    <source>
        <dbReference type="ARBA" id="ARBA00023136"/>
    </source>
</evidence>
<sequence>MFLGLLQALPAIGNGETLRYVWDWVPSLGVTISFVIDGLSLMFGLLITGIGALVMLYSAKYLAGHKQQARFSLLLTSFMLAMLGVVMADNLLALFVFWELTTITSYLLIGFNHDSAKSRRSALQALLVTGVGGLALLAAAILIGNVAGTFELSEIRAMDDVLVQSALYLPILILVLLAAFTKSAQMPFHFWLPNAMAAPTPVSAYLHSATMVKAGIYLMARMHPGLSGTEIWLWTLTIAGAATMVFASVIALRQTDLKQALAYTTLMALGALTLLLANDSGYAITAAVTFLMVHSFYKAALFLVVGILDHQTGTRETTKLFGLGRAMPVTALAAALAGLSMAGIPPFLGFMAKELSYAGAVHIESSPLLVAGSFLAASALMFAIAGIVGFRPFFSKAGTPLQGITEAKWPMLLGPVLLALLGTFFGLFPALLATYLVNPTVAAILGVPGQAKILQLWAGFNLPLLLSVLTFVLGYLIYAFATPLRAFLTRLGDRSPSFDKGWDRLLAGVLAGAKWQTRVIQTGQLRFYTMVTFITTLVALAGTMILRPAVILPLDLSAIGVTDWLVFGLVFVGTVLTIVTQSRITAIAGLGTVGIGIALIFVLYSAPDVAITQLLVETLVVVLFAAAALRLPALGAEPLRTRWLDALVAGGLGVTVTLILLMVTTGPIDRSLTDFFEASSYPDAYGQNIVNVILVDFRALDTFGEIAVVLVAAIGIFALLRSKPGKDAA</sequence>
<accession>A0A1Y0EBH3</accession>
<dbReference type="Pfam" id="PF00361">
    <property type="entry name" value="Proton_antipo_M"/>
    <property type="match status" value="1"/>
</dbReference>
<dbReference type="InterPro" id="IPR050616">
    <property type="entry name" value="CPA3_Na-H_Antiporter_A"/>
</dbReference>
<dbReference type="InterPro" id="IPR046806">
    <property type="entry name" value="MrpA_C/MbhE"/>
</dbReference>
<evidence type="ECO:0000256" key="4">
    <source>
        <dbReference type="ARBA" id="ARBA00022449"/>
    </source>
</evidence>
<dbReference type="Proteomes" id="UP000195273">
    <property type="component" value="Chromosome"/>
</dbReference>
<keyword evidence="7 11" id="KW-1133">Transmembrane helix</keyword>
<feature type="transmembrane region" description="Helical" evidence="11">
    <location>
        <begin position="260"/>
        <end position="277"/>
    </location>
</feature>
<feature type="transmembrane region" description="Helical" evidence="11">
    <location>
        <begin position="123"/>
        <end position="143"/>
    </location>
</feature>
<evidence type="ECO:0000256" key="7">
    <source>
        <dbReference type="ARBA" id="ARBA00022989"/>
    </source>
</evidence>
<dbReference type="PANTHER" id="PTHR43373">
    <property type="entry name" value="NA(+)/H(+) ANTIPORTER SUBUNIT"/>
    <property type="match status" value="1"/>
</dbReference>
<feature type="transmembrane region" description="Helical" evidence="11">
    <location>
        <begin position="610"/>
        <end position="631"/>
    </location>
</feature>
<feature type="transmembrane region" description="Helical" evidence="11">
    <location>
        <begin position="71"/>
        <end position="88"/>
    </location>
</feature>
<keyword evidence="5" id="KW-1003">Cell membrane</keyword>